<dbReference type="EMBL" id="WIPF01000006">
    <property type="protein sequence ID" value="KAF3230755.1"/>
    <property type="molecule type" value="Genomic_DNA"/>
</dbReference>
<evidence type="ECO:0000313" key="14">
    <source>
        <dbReference type="Proteomes" id="UP000472727"/>
    </source>
</evidence>
<dbReference type="EMBL" id="WIWS01000003">
    <property type="protein sequence ID" value="KAF3228677.1"/>
    <property type="molecule type" value="Genomic_DNA"/>
</dbReference>
<protein>
    <recommendedName>
        <fullName evidence="9">Copper acquisition factor BIM1-like domain-containing protein</fullName>
    </recommendedName>
</protein>
<evidence type="ECO:0000313" key="16">
    <source>
        <dbReference type="Proteomes" id="UP000483672"/>
    </source>
</evidence>
<gene>
    <name evidence="12" type="ORF">TWF106_006199</name>
    <name evidence="13" type="ORF">TWF191_008599</name>
    <name evidence="11" type="ORF">TWF679_002132</name>
    <name evidence="10" type="ORF">TWF788_000728</name>
</gene>
<dbReference type="AlphaFoldDB" id="A0A6G1M9K4"/>
<dbReference type="GO" id="GO:0098552">
    <property type="term" value="C:side of membrane"/>
    <property type="evidence" value="ECO:0007669"/>
    <property type="project" value="UniProtKB-KW"/>
</dbReference>
<evidence type="ECO:0000256" key="4">
    <source>
        <dbReference type="ARBA" id="ARBA00022729"/>
    </source>
</evidence>
<name>A0A6G1M9K4_ORBOL</name>
<evidence type="ECO:0000256" key="7">
    <source>
        <dbReference type="ARBA" id="ARBA00023288"/>
    </source>
</evidence>
<feature type="chain" id="PRO_5041131335" description="Copper acquisition factor BIM1-like domain-containing protein" evidence="8">
    <location>
        <begin position="18"/>
        <end position="176"/>
    </location>
</feature>
<comment type="subcellular location">
    <subcellularLocation>
        <location evidence="1">Cell membrane</location>
        <topology evidence="1">Lipid-anchor</topology>
        <topology evidence="1">GPI-anchor</topology>
    </subcellularLocation>
</comment>
<keyword evidence="3" id="KW-0336">GPI-anchor</keyword>
<evidence type="ECO:0000256" key="8">
    <source>
        <dbReference type="SAM" id="SignalP"/>
    </source>
</evidence>
<evidence type="ECO:0000313" key="13">
    <source>
        <dbReference type="EMBL" id="KAF3230755.1"/>
    </source>
</evidence>
<dbReference type="Pfam" id="PF20238">
    <property type="entry name" value="BIM1-like_dom"/>
    <property type="match status" value="1"/>
</dbReference>
<keyword evidence="6" id="KW-0325">Glycoprotein</keyword>
<evidence type="ECO:0000313" key="17">
    <source>
        <dbReference type="Proteomes" id="UP000614610"/>
    </source>
</evidence>
<evidence type="ECO:0000256" key="2">
    <source>
        <dbReference type="ARBA" id="ARBA00022475"/>
    </source>
</evidence>
<dbReference type="Proteomes" id="UP000614610">
    <property type="component" value="Unassembled WGS sequence"/>
</dbReference>
<reference evidence="14 15" key="1">
    <citation type="submission" date="2019-06" db="EMBL/GenBank/DDBJ databases">
        <authorList>
            <person name="Palmer J.M."/>
        </authorList>
    </citation>
    <scope>NUCLEOTIDE SEQUENCE</scope>
    <source>
        <strain evidence="12 14">TWF106</strain>
        <strain evidence="13 16">TWF191</strain>
        <strain evidence="11">TWF679</strain>
        <strain evidence="10 15">TWF788</strain>
    </source>
</reference>
<keyword evidence="5" id="KW-0472">Membrane</keyword>
<feature type="domain" description="Copper acquisition factor BIM1-like" evidence="9">
    <location>
        <begin position="16"/>
        <end position="160"/>
    </location>
</feature>
<keyword evidence="7" id="KW-0449">Lipoprotein</keyword>
<evidence type="ECO:0000259" key="9">
    <source>
        <dbReference type="Pfam" id="PF20238"/>
    </source>
</evidence>
<dbReference type="EMBL" id="JAABOE010000105">
    <property type="protein sequence ID" value="KAF3165571.1"/>
    <property type="molecule type" value="Genomic_DNA"/>
</dbReference>
<dbReference type="InterPro" id="IPR046530">
    <property type="entry name" value="BIM1-like_dom"/>
</dbReference>
<evidence type="ECO:0000313" key="15">
    <source>
        <dbReference type="Proteomes" id="UP000479691"/>
    </source>
</evidence>
<dbReference type="OrthoDB" id="2146436at2759"/>
<evidence type="ECO:0000256" key="3">
    <source>
        <dbReference type="ARBA" id="ARBA00022622"/>
    </source>
</evidence>
<evidence type="ECO:0000313" key="10">
    <source>
        <dbReference type="EMBL" id="KAF3165571.1"/>
    </source>
</evidence>
<feature type="signal peptide" evidence="8">
    <location>
        <begin position="1"/>
        <end position="17"/>
    </location>
</feature>
<dbReference type="Proteomes" id="UP000483672">
    <property type="component" value="Unassembled WGS sequence"/>
</dbReference>
<evidence type="ECO:0000256" key="5">
    <source>
        <dbReference type="ARBA" id="ARBA00023136"/>
    </source>
</evidence>
<proteinExistence type="predicted"/>
<sequence>MNLKSLLLFSLLGVSSAHFILEVPTSIGFDDEFADIGPCGGFDQTNRNGLTQTKWPKKGGPIGVVSTHATAVWEFRASVVPFNNRWVNLSPNITQTAGLGSICFSNIPGPKNPLWYGRKGVIQVIQHGHHGALYQCALVKFKPWGPAITVNPETCFNDTGIALQWGNPEHEHEHEH</sequence>
<dbReference type="PANTHER" id="PTHR34992:SF1">
    <property type="entry name" value="COPPER ACQUISITION FACTOR BIM1-LIKE DOMAIN-CONTAINING PROTEIN"/>
    <property type="match status" value="1"/>
</dbReference>
<evidence type="ECO:0000256" key="1">
    <source>
        <dbReference type="ARBA" id="ARBA00004609"/>
    </source>
</evidence>
<dbReference type="EMBL" id="WIWT01000136">
    <property type="protein sequence ID" value="KAF3198307.1"/>
    <property type="molecule type" value="Genomic_DNA"/>
</dbReference>
<dbReference type="Proteomes" id="UP000479691">
    <property type="component" value="Unassembled WGS sequence"/>
</dbReference>
<accession>A0A6G1M9K4</accession>
<keyword evidence="4 8" id="KW-0732">Signal</keyword>
<dbReference type="PANTHER" id="PTHR34992">
    <property type="entry name" value="HYPHAL ANASTAMOSIS-7 PROTEIN"/>
    <property type="match status" value="1"/>
</dbReference>
<dbReference type="InterPro" id="IPR046936">
    <property type="entry name" value="BIM1-like"/>
</dbReference>
<dbReference type="Proteomes" id="UP000472727">
    <property type="component" value="Unassembled WGS sequence"/>
</dbReference>
<evidence type="ECO:0000313" key="12">
    <source>
        <dbReference type="EMBL" id="KAF3228677.1"/>
    </source>
</evidence>
<dbReference type="GO" id="GO:0005886">
    <property type="term" value="C:plasma membrane"/>
    <property type="evidence" value="ECO:0007669"/>
    <property type="project" value="UniProtKB-SubCell"/>
</dbReference>
<keyword evidence="2" id="KW-1003">Cell membrane</keyword>
<comment type="caution">
    <text evidence="11">The sequence shown here is derived from an EMBL/GenBank/DDBJ whole genome shotgun (WGS) entry which is preliminary data.</text>
</comment>
<organism evidence="11 17">
    <name type="scientific">Orbilia oligospora</name>
    <name type="common">Nematode-trapping fungus</name>
    <name type="synonym">Arthrobotrys oligospora</name>
    <dbReference type="NCBI Taxonomy" id="2813651"/>
    <lineage>
        <taxon>Eukaryota</taxon>
        <taxon>Fungi</taxon>
        <taxon>Dikarya</taxon>
        <taxon>Ascomycota</taxon>
        <taxon>Pezizomycotina</taxon>
        <taxon>Orbiliomycetes</taxon>
        <taxon>Orbiliales</taxon>
        <taxon>Orbiliaceae</taxon>
        <taxon>Orbilia</taxon>
    </lineage>
</organism>
<evidence type="ECO:0000256" key="6">
    <source>
        <dbReference type="ARBA" id="ARBA00023180"/>
    </source>
</evidence>
<evidence type="ECO:0000313" key="11">
    <source>
        <dbReference type="EMBL" id="KAF3198307.1"/>
    </source>
</evidence>
<dbReference type="CDD" id="cd21176">
    <property type="entry name" value="LPMO_auxiliary-like"/>
    <property type="match status" value="1"/>
</dbReference>